<organism evidence="2 3">
    <name type="scientific">Mycoplasma crocodyli (strain ATCC 51981 / MP145)</name>
    <dbReference type="NCBI Taxonomy" id="512564"/>
    <lineage>
        <taxon>Bacteria</taxon>
        <taxon>Bacillati</taxon>
        <taxon>Mycoplasmatota</taxon>
        <taxon>Mollicutes</taxon>
        <taxon>Mycoplasmataceae</taxon>
        <taxon>Mycoplasma</taxon>
    </lineage>
</organism>
<dbReference type="InterPro" id="IPR011008">
    <property type="entry name" value="Dimeric_a/b-barrel"/>
</dbReference>
<dbReference type="Pfam" id="PF03992">
    <property type="entry name" value="ABM"/>
    <property type="match status" value="1"/>
</dbReference>
<dbReference type="HOGENOM" id="CLU_2383012_0_0_14"/>
<dbReference type="InterPro" id="IPR007138">
    <property type="entry name" value="ABM_dom"/>
</dbReference>
<dbReference type="Gene3D" id="3.30.70.100">
    <property type="match status" value="1"/>
</dbReference>
<gene>
    <name evidence="2" type="ordered locus">MCRO_0164</name>
</gene>
<dbReference type="KEGG" id="mcd:MCRO_0164"/>
<sequence length="94" mass="11256">MIFSRAIKFELNPEKMKGFVDYLYIFVKKTRLETQNLSFEYGLNSESEVVLVERWSSEKDYKAFNKKEEVKKELSTLEKMAYKTTELYAFDTIK</sequence>
<dbReference type="Proteomes" id="UP000001845">
    <property type="component" value="Chromosome"/>
</dbReference>
<dbReference type="AlphaFoldDB" id="D5E4Z2"/>
<dbReference type="SUPFAM" id="SSF54909">
    <property type="entry name" value="Dimeric alpha+beta barrel"/>
    <property type="match status" value="1"/>
</dbReference>
<dbReference type="eggNOG" id="ENOG5030MVT">
    <property type="taxonomic scope" value="Bacteria"/>
</dbReference>
<dbReference type="OrthoDB" id="398761at2"/>
<evidence type="ECO:0000313" key="3">
    <source>
        <dbReference type="Proteomes" id="UP000001845"/>
    </source>
</evidence>
<evidence type="ECO:0000313" key="2">
    <source>
        <dbReference type="EMBL" id="ADE19609.1"/>
    </source>
</evidence>
<reference evidence="3" key="1">
    <citation type="submission" date="2010-03" db="EMBL/GenBank/DDBJ databases">
        <title>The complete genome of Mycoplasma crocodyli MP145.</title>
        <authorList>
            <person name="Glass J.I."/>
            <person name="Durkin A.S."/>
            <person name="Hostetler J."/>
            <person name="Jackson J."/>
            <person name="Johnson J."/>
            <person name="May M.A."/>
            <person name="Paralanov V."/>
            <person name="Radune D."/>
            <person name="Szczypinski B."/>
            <person name="Brown D.R."/>
        </authorList>
    </citation>
    <scope>NUCLEOTIDE SEQUENCE [LARGE SCALE GENOMIC DNA]</scope>
    <source>
        <strain evidence="3">ATCC 51981 / MP145</strain>
    </source>
</reference>
<proteinExistence type="predicted"/>
<dbReference type="RefSeq" id="WP_013054386.1">
    <property type="nucleotide sequence ID" value="NC_014014.1"/>
</dbReference>
<reference key="2">
    <citation type="submission" date="2010-03" db="EMBL/GenBank/DDBJ databases">
        <authorList>
            <person name="Ma Z."/>
            <person name="Wang X."/>
            <person name="Liu H."/>
        </authorList>
    </citation>
    <scope>NUCLEOTIDE SEQUENCE</scope>
    <source>
        <strain>MP145</strain>
    </source>
</reference>
<evidence type="ECO:0000259" key="1">
    <source>
        <dbReference type="Pfam" id="PF03992"/>
    </source>
</evidence>
<accession>D5E4Z2</accession>
<reference evidence="2 3" key="3">
    <citation type="journal article" date="2011" name="J. Bacteriol.">
        <title>Genome sequences of Mycoplasma alligatoris A21JP2T and Mycoplasma crocodyli MP145T.</title>
        <authorList>
            <person name="Brown D.R."/>
            <person name="Farmerie W.G."/>
            <person name="May M."/>
            <person name="Benders G.A."/>
            <person name="Durkin A.S."/>
            <person name="Hlavinka K."/>
            <person name="Hostetler J."/>
            <person name="Jackson J."/>
            <person name="Johnson J."/>
            <person name="Miller R.H."/>
            <person name="Paralanov V."/>
            <person name="Radune D."/>
            <person name="Szczypinski B."/>
            <person name="Glass J.I."/>
        </authorList>
    </citation>
    <scope>NUCLEOTIDE SEQUENCE [LARGE SCALE GENOMIC DNA]</scope>
    <source>
        <strain evidence="3">ATCC 51981 / MP145</strain>
    </source>
</reference>
<dbReference type="EMBL" id="CP001991">
    <property type="protein sequence ID" value="ADE19609.1"/>
    <property type="molecule type" value="Genomic_DNA"/>
</dbReference>
<feature type="domain" description="ABM" evidence="1">
    <location>
        <begin position="5"/>
        <end position="72"/>
    </location>
</feature>
<name>D5E4Z2_MYCCM</name>
<dbReference type="STRING" id="512564.MCRO_0164"/>
<protein>
    <recommendedName>
        <fullName evidence="1">ABM domain-containing protein</fullName>
    </recommendedName>
</protein>
<keyword evidence="3" id="KW-1185">Reference proteome</keyword>